<dbReference type="InterPro" id="IPR036034">
    <property type="entry name" value="PDZ_sf"/>
</dbReference>
<evidence type="ECO:0000256" key="16">
    <source>
        <dbReference type="SAM" id="MobiDB-lite"/>
    </source>
</evidence>
<feature type="domain" description="LIM zinc-binding" evidence="18">
    <location>
        <begin position="14"/>
        <end position="75"/>
    </location>
</feature>
<dbReference type="OrthoDB" id="20134at2759"/>
<dbReference type="PANTHER" id="PTHR46485:SF4">
    <property type="entry name" value="LIM DOMAIN KINASE 1"/>
    <property type="match status" value="1"/>
</dbReference>
<dbReference type="InterPro" id="IPR000719">
    <property type="entry name" value="Prot_kinase_dom"/>
</dbReference>
<feature type="region of interest" description="Disordered" evidence="16">
    <location>
        <begin position="751"/>
        <end position="771"/>
    </location>
</feature>
<feature type="compositionally biased region" description="Basic and acidic residues" evidence="16">
    <location>
        <begin position="806"/>
        <end position="819"/>
    </location>
</feature>
<keyword evidence="8" id="KW-0677">Repeat</keyword>
<feature type="domain" description="Protein kinase" evidence="17">
    <location>
        <begin position="410"/>
        <end position="685"/>
    </location>
</feature>
<dbReference type="PANTHER" id="PTHR46485">
    <property type="entry name" value="LIM DOMAIN KINASE 1"/>
    <property type="match status" value="1"/>
</dbReference>
<comment type="subcellular location">
    <subcellularLocation>
        <location evidence="1">Cytoplasm</location>
    </subcellularLocation>
</comment>
<evidence type="ECO:0000256" key="13">
    <source>
        <dbReference type="ARBA" id="ARBA00023038"/>
    </source>
</evidence>
<evidence type="ECO:0000256" key="2">
    <source>
        <dbReference type="ARBA" id="ARBA00005843"/>
    </source>
</evidence>
<keyword evidence="10" id="KW-0418">Kinase</keyword>
<feature type="domain" description="LIM zinc-binding" evidence="18">
    <location>
        <begin position="77"/>
        <end position="136"/>
    </location>
</feature>
<organism evidence="20 21">
    <name type="scientific">Polypedilum vanderplanki</name>
    <name type="common">Sleeping chironomid midge</name>
    <dbReference type="NCBI Taxonomy" id="319348"/>
    <lineage>
        <taxon>Eukaryota</taxon>
        <taxon>Metazoa</taxon>
        <taxon>Ecdysozoa</taxon>
        <taxon>Arthropoda</taxon>
        <taxon>Hexapoda</taxon>
        <taxon>Insecta</taxon>
        <taxon>Pterygota</taxon>
        <taxon>Neoptera</taxon>
        <taxon>Endopterygota</taxon>
        <taxon>Diptera</taxon>
        <taxon>Nematocera</taxon>
        <taxon>Chironomoidea</taxon>
        <taxon>Chironomidae</taxon>
        <taxon>Chironominae</taxon>
        <taxon>Polypedilum</taxon>
        <taxon>Polypedilum</taxon>
    </lineage>
</organism>
<protein>
    <recommendedName>
        <fullName evidence="3">non-specific serine/threonine protein kinase</fullName>
        <ecNumber evidence="3">2.7.11.1</ecNumber>
    </recommendedName>
</protein>
<feature type="compositionally biased region" description="Polar residues" evidence="16">
    <location>
        <begin position="344"/>
        <end position="354"/>
    </location>
</feature>
<dbReference type="InterPro" id="IPR011009">
    <property type="entry name" value="Kinase-like_dom_sf"/>
</dbReference>
<dbReference type="Gene3D" id="2.30.42.10">
    <property type="match status" value="1"/>
</dbReference>
<keyword evidence="13 14" id="KW-0440">LIM domain</keyword>
<dbReference type="Gene3D" id="2.10.110.10">
    <property type="entry name" value="Cysteine Rich Protein"/>
    <property type="match status" value="2"/>
</dbReference>
<dbReference type="PROSITE" id="PS50106">
    <property type="entry name" value="PDZ"/>
    <property type="match status" value="1"/>
</dbReference>
<evidence type="ECO:0000256" key="4">
    <source>
        <dbReference type="ARBA" id="ARBA00022490"/>
    </source>
</evidence>
<dbReference type="Pfam" id="PF00412">
    <property type="entry name" value="LIM"/>
    <property type="match status" value="2"/>
</dbReference>
<keyword evidence="11 14" id="KW-0862">Zinc</keyword>
<evidence type="ECO:0000256" key="7">
    <source>
        <dbReference type="ARBA" id="ARBA00022723"/>
    </source>
</evidence>
<dbReference type="PROSITE" id="PS00478">
    <property type="entry name" value="LIM_DOMAIN_1"/>
    <property type="match status" value="2"/>
</dbReference>
<evidence type="ECO:0000259" key="18">
    <source>
        <dbReference type="PROSITE" id="PS50023"/>
    </source>
</evidence>
<dbReference type="GO" id="GO:0046872">
    <property type="term" value="F:metal ion binding"/>
    <property type="evidence" value="ECO:0007669"/>
    <property type="project" value="UniProtKB-KW"/>
</dbReference>
<keyword evidence="9 15" id="KW-0547">Nucleotide-binding</keyword>
<dbReference type="InterPro" id="IPR050940">
    <property type="entry name" value="Actin_reg-Ser/Thr_kinase"/>
</dbReference>
<dbReference type="PROSITE" id="PS50023">
    <property type="entry name" value="LIM_DOMAIN_2"/>
    <property type="match status" value="2"/>
</dbReference>
<evidence type="ECO:0000313" key="21">
    <source>
        <dbReference type="Proteomes" id="UP001107558"/>
    </source>
</evidence>
<comment type="caution">
    <text evidence="20">The sequence shown here is derived from an EMBL/GenBank/DDBJ whole genome shotgun (WGS) entry which is preliminary data.</text>
</comment>
<evidence type="ECO:0000256" key="14">
    <source>
        <dbReference type="PROSITE-ProRule" id="PRU00125"/>
    </source>
</evidence>
<name>A0A9J6BTL0_POLVA</name>
<keyword evidence="5" id="KW-0723">Serine/threonine-protein kinase</keyword>
<dbReference type="InterPro" id="IPR001245">
    <property type="entry name" value="Ser-Thr/Tyr_kinase_cat_dom"/>
</dbReference>
<dbReference type="Pfam" id="PF07714">
    <property type="entry name" value="PK_Tyr_Ser-Thr"/>
    <property type="match status" value="1"/>
</dbReference>
<comment type="similarity">
    <text evidence="2">Belongs to the protein kinase superfamily. TKL Ser/Thr protein kinase family.</text>
</comment>
<evidence type="ECO:0000256" key="1">
    <source>
        <dbReference type="ARBA" id="ARBA00004496"/>
    </source>
</evidence>
<dbReference type="FunFam" id="3.30.200.20:FF:000038">
    <property type="entry name" value="LIM domain kinase 2"/>
    <property type="match status" value="1"/>
</dbReference>
<keyword evidence="7 14" id="KW-0479">Metal-binding</keyword>
<dbReference type="PROSITE" id="PS00107">
    <property type="entry name" value="PROTEIN_KINASE_ATP"/>
    <property type="match status" value="1"/>
</dbReference>
<evidence type="ECO:0000256" key="6">
    <source>
        <dbReference type="ARBA" id="ARBA00022679"/>
    </source>
</evidence>
<keyword evidence="4" id="KW-0963">Cytoplasm</keyword>
<sequence length="845" mass="96351">MDILNRDDSKEDEISCASCLNSLENEEFITALGQNYHIDCFRCSVCDREMWNTNFYFEKDGLLFCKDDYWQKFGECCQECGEVVSGPIMIAGDHRFHPECFCCKICKNVIGDGDSYALIDRTNLFCGSCHRRQMPSSQIQQKYSTNEPASMTVTIIKKPPHSIRLVEIPWKSENKNSIRLSIDEEAAMMSPPSNTSSSTTRCRGVRISELDENPDLMALHVGDRIIDINGHSVDGKNSINDLHKIIDDTDRVLQLTIEHEPNTITRRNPISGELEFLTTQTVSRNASSSSICPTNDSTLMLPPVPKLDKARIATRMDEGYMSGTPKKFNKLTRNQKGNQKRTTKFNCEQSTNSLRDGKERSSSMSKLMLGHNVNTTDGHNQMFDLSRTKSFRVEPQNGVHNHRIFRASDLVIGEMLGRGFFGEVYKVTHKETKEVMVLKELYKWVDDDAQRNFLKEVAVLRSLNHRNVLRFIGVLYKEKKLHLITEFISGGTLASLLHGASNHIPLSWSERIHFARDISMGMSYLHSMNIIHRDLNSGNCLVRDVGKDRTVIVADFGLARLCKAATDSGTGTVINRKSQRERRKRYTVVGTPWYMAPEMLRGNKYDEKVDVFSFGIIMCELISRLQADPDYMPRTDDFGLNRLEFIELCKSQNDPCPEVLYKIAFLCCDLNPDRRPSFKTLQEWFDRITVHCAIIGSFHSQLPSDLINEINNFHGEETSTCNTPDISNSKEIPPTFTIIQQQQQLIETSNTKDEIDSLQTSSSPSEKKKEVPELIARTMSPHLAKEFTANGDRVRDSWRARRKQKIRDNRQQRVKKDVHTNNNNTNNVVESIHKKPSPSTTVTNT</sequence>
<dbReference type="Gene3D" id="1.10.510.10">
    <property type="entry name" value="Transferase(Phosphotransferase) domain 1"/>
    <property type="match status" value="1"/>
</dbReference>
<dbReference type="PROSITE" id="PS50011">
    <property type="entry name" value="PROTEIN_KINASE_DOM"/>
    <property type="match status" value="1"/>
</dbReference>
<evidence type="ECO:0000256" key="9">
    <source>
        <dbReference type="ARBA" id="ARBA00022741"/>
    </source>
</evidence>
<dbReference type="GO" id="GO:0005737">
    <property type="term" value="C:cytoplasm"/>
    <property type="evidence" value="ECO:0007669"/>
    <property type="project" value="UniProtKB-SubCell"/>
</dbReference>
<evidence type="ECO:0000256" key="5">
    <source>
        <dbReference type="ARBA" id="ARBA00022527"/>
    </source>
</evidence>
<dbReference type="SUPFAM" id="SSF56112">
    <property type="entry name" value="Protein kinase-like (PK-like)"/>
    <property type="match status" value="1"/>
</dbReference>
<proteinExistence type="inferred from homology"/>
<evidence type="ECO:0000256" key="10">
    <source>
        <dbReference type="ARBA" id="ARBA00022777"/>
    </source>
</evidence>
<evidence type="ECO:0000256" key="8">
    <source>
        <dbReference type="ARBA" id="ARBA00022737"/>
    </source>
</evidence>
<dbReference type="EMBL" id="JADBJN010000003">
    <property type="protein sequence ID" value="KAG5673048.1"/>
    <property type="molecule type" value="Genomic_DNA"/>
</dbReference>
<dbReference type="GO" id="GO:0005634">
    <property type="term" value="C:nucleus"/>
    <property type="evidence" value="ECO:0007669"/>
    <property type="project" value="TreeGrafter"/>
</dbReference>
<dbReference type="AlphaFoldDB" id="A0A9J6BTL0"/>
<dbReference type="EC" id="2.7.11.1" evidence="3"/>
<dbReference type="InterPro" id="IPR001478">
    <property type="entry name" value="PDZ"/>
</dbReference>
<evidence type="ECO:0000259" key="19">
    <source>
        <dbReference type="PROSITE" id="PS50106"/>
    </source>
</evidence>
<feature type="region of interest" description="Disordered" evidence="16">
    <location>
        <begin position="320"/>
        <end position="363"/>
    </location>
</feature>
<dbReference type="SUPFAM" id="SSF57716">
    <property type="entry name" value="Glucocorticoid receptor-like (DNA-binding domain)"/>
    <property type="match status" value="2"/>
</dbReference>
<dbReference type="SUPFAM" id="SSF50156">
    <property type="entry name" value="PDZ domain-like"/>
    <property type="match status" value="1"/>
</dbReference>
<dbReference type="GO" id="GO:0030036">
    <property type="term" value="P:actin cytoskeleton organization"/>
    <property type="evidence" value="ECO:0007669"/>
    <property type="project" value="TreeGrafter"/>
</dbReference>
<gene>
    <name evidence="20" type="ORF">PVAND_003125</name>
</gene>
<dbReference type="Gene3D" id="3.30.200.20">
    <property type="entry name" value="Phosphorylase Kinase, domain 1"/>
    <property type="match status" value="1"/>
</dbReference>
<dbReference type="InterPro" id="IPR017441">
    <property type="entry name" value="Protein_kinase_ATP_BS"/>
</dbReference>
<feature type="region of interest" description="Disordered" evidence="16">
    <location>
        <begin position="800"/>
        <end position="845"/>
    </location>
</feature>
<reference evidence="20" key="1">
    <citation type="submission" date="2021-03" db="EMBL/GenBank/DDBJ databases">
        <title>Chromosome level genome of the anhydrobiotic midge Polypedilum vanderplanki.</title>
        <authorList>
            <person name="Yoshida Y."/>
            <person name="Kikawada T."/>
            <person name="Gusev O."/>
        </authorList>
    </citation>
    <scope>NUCLEOTIDE SEQUENCE</scope>
    <source>
        <strain evidence="20">NIAS01</strain>
        <tissue evidence="20">Whole body or cell culture</tissue>
    </source>
</reference>
<evidence type="ECO:0000259" key="17">
    <source>
        <dbReference type="PROSITE" id="PS50011"/>
    </source>
</evidence>
<dbReference type="GO" id="GO:0004674">
    <property type="term" value="F:protein serine/threonine kinase activity"/>
    <property type="evidence" value="ECO:0007669"/>
    <property type="project" value="UniProtKB-KW"/>
</dbReference>
<keyword evidence="6" id="KW-0808">Transferase</keyword>
<keyword evidence="12 15" id="KW-0067">ATP-binding</keyword>
<feature type="domain" description="PDZ" evidence="19">
    <location>
        <begin position="165"/>
        <end position="261"/>
    </location>
</feature>
<dbReference type="SMART" id="SM00132">
    <property type="entry name" value="LIM"/>
    <property type="match status" value="2"/>
</dbReference>
<dbReference type="InterPro" id="IPR001781">
    <property type="entry name" value="Znf_LIM"/>
</dbReference>
<evidence type="ECO:0000256" key="15">
    <source>
        <dbReference type="PROSITE-ProRule" id="PRU10141"/>
    </source>
</evidence>
<dbReference type="CDD" id="cd09365">
    <property type="entry name" value="LIM2_LIMK"/>
    <property type="match status" value="1"/>
</dbReference>
<keyword evidence="21" id="KW-1185">Reference proteome</keyword>
<evidence type="ECO:0000256" key="11">
    <source>
        <dbReference type="ARBA" id="ARBA00022833"/>
    </source>
</evidence>
<dbReference type="Proteomes" id="UP001107558">
    <property type="component" value="Chromosome 3"/>
</dbReference>
<accession>A0A9J6BTL0</accession>
<evidence type="ECO:0000256" key="12">
    <source>
        <dbReference type="ARBA" id="ARBA00022840"/>
    </source>
</evidence>
<feature type="binding site" evidence="15">
    <location>
        <position position="439"/>
    </location>
    <ligand>
        <name>ATP</name>
        <dbReference type="ChEBI" id="CHEBI:30616"/>
    </ligand>
</feature>
<dbReference type="GO" id="GO:0005524">
    <property type="term" value="F:ATP binding"/>
    <property type="evidence" value="ECO:0007669"/>
    <property type="project" value="UniProtKB-UniRule"/>
</dbReference>
<evidence type="ECO:0000256" key="3">
    <source>
        <dbReference type="ARBA" id="ARBA00012513"/>
    </source>
</evidence>
<evidence type="ECO:0000313" key="20">
    <source>
        <dbReference type="EMBL" id="KAG5673048.1"/>
    </source>
</evidence>